<reference evidence="3" key="1">
    <citation type="journal article" date="2020" name="Stud. Mycol.">
        <title>101 Dothideomycetes genomes: a test case for predicting lifestyles and emergence of pathogens.</title>
        <authorList>
            <person name="Haridas S."/>
            <person name="Albert R."/>
            <person name="Binder M."/>
            <person name="Bloem J."/>
            <person name="Labutti K."/>
            <person name="Salamov A."/>
            <person name="Andreopoulos B."/>
            <person name="Baker S."/>
            <person name="Barry K."/>
            <person name="Bills G."/>
            <person name="Bluhm B."/>
            <person name="Cannon C."/>
            <person name="Castanera R."/>
            <person name="Culley D."/>
            <person name="Daum C."/>
            <person name="Ezra D."/>
            <person name="Gonzalez J."/>
            <person name="Henrissat B."/>
            <person name="Kuo A."/>
            <person name="Liang C."/>
            <person name="Lipzen A."/>
            <person name="Lutzoni F."/>
            <person name="Magnuson J."/>
            <person name="Mondo S."/>
            <person name="Nolan M."/>
            <person name="Ohm R."/>
            <person name="Pangilinan J."/>
            <person name="Park H.-J."/>
            <person name="Ramirez L."/>
            <person name="Alfaro M."/>
            <person name="Sun H."/>
            <person name="Tritt A."/>
            <person name="Yoshinaga Y."/>
            <person name="Zwiers L.-H."/>
            <person name="Turgeon B."/>
            <person name="Goodwin S."/>
            <person name="Spatafora J."/>
            <person name="Crous P."/>
            <person name="Grigoriev I."/>
        </authorList>
    </citation>
    <scope>NUCLEOTIDE SEQUENCE</scope>
    <source>
        <strain evidence="3">CBS 122367</strain>
    </source>
</reference>
<dbReference type="AlphaFoldDB" id="A0A6G1IF67"/>
<gene>
    <name evidence="3" type="ORF">K458DRAFT_410077</name>
</gene>
<dbReference type="EMBL" id="MU005628">
    <property type="protein sequence ID" value="KAF2676877.1"/>
    <property type="molecule type" value="Genomic_DNA"/>
</dbReference>
<evidence type="ECO:0000256" key="1">
    <source>
        <dbReference type="SAM" id="MobiDB-lite"/>
    </source>
</evidence>
<evidence type="ECO:0000256" key="2">
    <source>
        <dbReference type="SAM" id="Phobius"/>
    </source>
</evidence>
<proteinExistence type="predicted"/>
<keyword evidence="2" id="KW-0812">Transmembrane</keyword>
<keyword evidence="2" id="KW-1133">Transmembrane helix</keyword>
<organism evidence="3 4">
    <name type="scientific">Lentithecium fluviatile CBS 122367</name>
    <dbReference type="NCBI Taxonomy" id="1168545"/>
    <lineage>
        <taxon>Eukaryota</taxon>
        <taxon>Fungi</taxon>
        <taxon>Dikarya</taxon>
        <taxon>Ascomycota</taxon>
        <taxon>Pezizomycotina</taxon>
        <taxon>Dothideomycetes</taxon>
        <taxon>Pleosporomycetidae</taxon>
        <taxon>Pleosporales</taxon>
        <taxon>Massarineae</taxon>
        <taxon>Lentitheciaceae</taxon>
        <taxon>Lentithecium</taxon>
    </lineage>
</organism>
<dbReference type="Proteomes" id="UP000799291">
    <property type="component" value="Unassembled WGS sequence"/>
</dbReference>
<feature type="region of interest" description="Disordered" evidence="1">
    <location>
        <begin position="335"/>
        <end position="359"/>
    </location>
</feature>
<protein>
    <submittedName>
        <fullName evidence="3">Uncharacterized protein</fullName>
    </submittedName>
</protein>
<feature type="region of interest" description="Disordered" evidence="1">
    <location>
        <begin position="1"/>
        <end position="49"/>
    </location>
</feature>
<feature type="compositionally biased region" description="Basic and acidic residues" evidence="1">
    <location>
        <begin position="345"/>
        <end position="359"/>
    </location>
</feature>
<keyword evidence="2" id="KW-0472">Membrane</keyword>
<name>A0A6G1IF67_9PLEO</name>
<accession>A0A6G1IF67</accession>
<sequence>METNPILTFVAGPGEAPKYSKPRTHRVEKRQSARDKSKKAARKPDRKPPHIIAHEIMSSIHSDQLDLVIVCLLQYKEQNVSKGAKATLESRITKSVEKKEKKEKKELSPTKLEKIQKRREIRAKKKICAKKKTAQQEGAEGAPAASASPTLKAPANPVVLHPFSVKTHQKQTSIMPPLHPLFRRFDSEGNMDAKSAGGIPAPPAKHVPIGAIVASIILIALMLVIVMLPDVTFTNLWDWAGRGFKPAPVRTEAAHIFFNPQLNEEAEKQRHEEEEASKSFVQRHLETLRARCKPPVQQDLETGVKTIVPDVHALLPVAQPSLFAKACIRIVPPKKRTTPQVDTEMAERPRPSGPAEKRI</sequence>
<evidence type="ECO:0000313" key="4">
    <source>
        <dbReference type="Proteomes" id="UP000799291"/>
    </source>
</evidence>
<keyword evidence="4" id="KW-1185">Reference proteome</keyword>
<feature type="transmembrane region" description="Helical" evidence="2">
    <location>
        <begin position="209"/>
        <end position="228"/>
    </location>
</feature>
<feature type="compositionally biased region" description="Low complexity" evidence="1">
    <location>
        <begin position="135"/>
        <end position="150"/>
    </location>
</feature>
<evidence type="ECO:0000313" key="3">
    <source>
        <dbReference type="EMBL" id="KAF2676877.1"/>
    </source>
</evidence>
<feature type="region of interest" description="Disordered" evidence="1">
    <location>
        <begin position="127"/>
        <end position="151"/>
    </location>
</feature>